<dbReference type="CDD" id="cd04186">
    <property type="entry name" value="GT_2_like_c"/>
    <property type="match status" value="1"/>
</dbReference>
<keyword evidence="3" id="KW-0808">Transferase</keyword>
<dbReference type="AlphaFoldDB" id="E0IFM2"/>
<dbReference type="GO" id="GO:0016740">
    <property type="term" value="F:transferase activity"/>
    <property type="evidence" value="ECO:0007669"/>
    <property type="project" value="UniProtKB-KW"/>
</dbReference>
<dbReference type="Pfam" id="PF00535">
    <property type="entry name" value="Glycos_transf_2"/>
    <property type="match status" value="1"/>
</dbReference>
<feature type="domain" description="Glycosyltransferase 2-like" evidence="2">
    <location>
        <begin position="121"/>
        <end position="248"/>
    </location>
</feature>
<feature type="compositionally biased region" description="Basic residues" evidence="1">
    <location>
        <begin position="33"/>
        <end position="77"/>
    </location>
</feature>
<proteinExistence type="predicted"/>
<dbReference type="InterPro" id="IPR001173">
    <property type="entry name" value="Glyco_trans_2-like"/>
</dbReference>
<dbReference type="EMBL" id="AEDD01000014">
    <property type="protein sequence ID" value="EFM08688.1"/>
    <property type="molecule type" value="Genomic_DNA"/>
</dbReference>
<dbReference type="Gene3D" id="3.40.50.2000">
    <property type="entry name" value="Glycogen Phosphorylase B"/>
    <property type="match status" value="1"/>
</dbReference>
<feature type="region of interest" description="Disordered" evidence="1">
    <location>
        <begin position="1"/>
        <end position="87"/>
    </location>
</feature>
<dbReference type="PANTHER" id="PTHR46656">
    <property type="entry name" value="PUTATIVE-RELATED"/>
    <property type="match status" value="1"/>
</dbReference>
<dbReference type="SUPFAM" id="SSF53448">
    <property type="entry name" value="Nucleotide-diphospho-sugar transferases"/>
    <property type="match status" value="1"/>
</dbReference>
<dbReference type="InterPro" id="IPR029044">
    <property type="entry name" value="Nucleotide-diphossugar_trans"/>
</dbReference>
<gene>
    <name evidence="3" type="ORF">PaecuDRAFT_4482</name>
</gene>
<dbReference type="Gene3D" id="3.90.550.10">
    <property type="entry name" value="Spore Coat Polysaccharide Biosynthesis Protein SpsA, Chain A"/>
    <property type="match status" value="1"/>
</dbReference>
<dbReference type="eggNOG" id="COG1216">
    <property type="taxonomic scope" value="Bacteria"/>
</dbReference>
<evidence type="ECO:0000256" key="1">
    <source>
        <dbReference type="SAM" id="MobiDB-lite"/>
    </source>
</evidence>
<evidence type="ECO:0000259" key="2">
    <source>
        <dbReference type="Pfam" id="PF00535"/>
    </source>
</evidence>
<accession>E0IFM2</accession>
<dbReference type="eggNOG" id="COG0438">
    <property type="taxonomic scope" value="Bacteria"/>
</dbReference>
<dbReference type="Proteomes" id="UP000005387">
    <property type="component" value="Unassembled WGS sequence"/>
</dbReference>
<dbReference type="OrthoDB" id="440232at2"/>
<dbReference type="RefSeq" id="WP_006040465.1">
    <property type="nucleotide sequence ID" value="NZ_AEDD01000014.1"/>
</dbReference>
<dbReference type="STRING" id="717606.PaecuDRAFT_4482"/>
<organism evidence="3 4">
    <name type="scientific">Paenibacillus curdlanolyticus YK9</name>
    <dbReference type="NCBI Taxonomy" id="717606"/>
    <lineage>
        <taxon>Bacteria</taxon>
        <taxon>Bacillati</taxon>
        <taxon>Bacillota</taxon>
        <taxon>Bacilli</taxon>
        <taxon>Bacillales</taxon>
        <taxon>Paenibacillaceae</taxon>
        <taxon>Paenibacillus</taxon>
    </lineage>
</organism>
<dbReference type="Pfam" id="PF13692">
    <property type="entry name" value="Glyco_trans_1_4"/>
    <property type="match status" value="1"/>
</dbReference>
<keyword evidence="4" id="KW-1185">Reference proteome</keyword>
<dbReference type="PANTHER" id="PTHR46656:SF3">
    <property type="entry name" value="PUTATIVE-RELATED"/>
    <property type="match status" value="1"/>
</dbReference>
<evidence type="ECO:0000313" key="4">
    <source>
        <dbReference type="Proteomes" id="UP000005387"/>
    </source>
</evidence>
<name>E0IFM2_9BACL</name>
<feature type="compositionally biased region" description="Basic residues" evidence="1">
    <location>
        <begin position="11"/>
        <end position="24"/>
    </location>
</feature>
<sequence>MTSSTALSRSKPSRAQRSASRRRGNSGTPKRFTSTKRRLKKSRTSVTGKRRRLASKKLSKKRAAWLARKRRAAKRQKPAPPVHVHHWDRYESDPHYGTFNPGHTEVDPPIIDKQPLSRPVTIIILTWNGLDYTRKCFEHLAPTLEPGLVDVIVFDNGSTDGTVEYLRSIPWIRPIFNPTNIGFVAGNHAALPYARPDSDIVLLNNDILTEQGDWLSKLQETAYRSRDIGIVGARLRGPDGSLHHAGTYILPDNLSGQQIGGEEPDVRQYNGVRDVQGIVFACAYLKRELIQRIGFLDQDYFSYFEDTDYCLKAIMAGYRVINDGRVTLHHYHNTSTHVNGVDFWDMYNKSREVFRGKWQTLLQMRYERPLNWRSVVHLPLYGYTETSKNLMLGLERQHLKVNYEYVYGLGTPMPFEEPDTGPDMRINLFKQRSQSPEAVEIVYGQGDVFYKNRGRYKIGYTMLEVDGLPHDWVAQSNSMNEVWVPSHFNAQTFRNSGVTVPIHVMPLGVDTDYFHPGIRSKRFSDKFTFLSVFEWGERKAPELLLETFSQQFAHRDDVLLVCKIINNDPSFDVPTEIRKLKLGAAADRILVLHNDKIPSAWMGSLYRSADCFVLPTRGEGWGMPIMEAMACGLPVIATNWSAQTEFMNESNAYPLRVERLIPAEARCVYYHGFNWAQPDAEHLAHLMQHVVAHREEAAERGRRAAFDMQSRFTWDHSAARMKGRLAGL</sequence>
<protein>
    <submittedName>
        <fullName evidence="3">Glycosyl transferase family 2</fullName>
    </submittedName>
</protein>
<reference evidence="3 4" key="1">
    <citation type="submission" date="2010-07" db="EMBL/GenBank/DDBJ databases">
        <title>The draft genome of Paenibacillus curdlanolyticus YK9.</title>
        <authorList>
            <consortium name="US DOE Joint Genome Institute (JGI-PGF)"/>
            <person name="Lucas S."/>
            <person name="Copeland A."/>
            <person name="Lapidus A."/>
            <person name="Cheng J.-F."/>
            <person name="Bruce D."/>
            <person name="Goodwin L."/>
            <person name="Pitluck S."/>
            <person name="Land M.L."/>
            <person name="Hauser L."/>
            <person name="Chang Y.-J."/>
            <person name="Jeffries C."/>
            <person name="Anderson I.J."/>
            <person name="Johnson E."/>
            <person name="Loganathan U."/>
            <person name="Mulhopadhyay B."/>
            <person name="Kyrpides N."/>
            <person name="Woyke T.J."/>
        </authorList>
    </citation>
    <scope>NUCLEOTIDE SEQUENCE [LARGE SCALE GENOMIC DNA]</scope>
    <source>
        <strain evidence="3 4">YK9</strain>
    </source>
</reference>
<evidence type="ECO:0000313" key="3">
    <source>
        <dbReference type="EMBL" id="EFM08688.1"/>
    </source>
</evidence>
<dbReference type="SUPFAM" id="SSF53756">
    <property type="entry name" value="UDP-Glycosyltransferase/glycogen phosphorylase"/>
    <property type="match status" value="1"/>
</dbReference>